<accession>A0ABQ9INC7</accession>
<reference evidence="2 3" key="1">
    <citation type="submission" date="2023-02" db="EMBL/GenBank/DDBJ databases">
        <title>LHISI_Scaffold_Assembly.</title>
        <authorList>
            <person name="Stuart O.P."/>
            <person name="Cleave R."/>
            <person name="Magrath M.J.L."/>
            <person name="Mikheyev A.S."/>
        </authorList>
    </citation>
    <scope>NUCLEOTIDE SEQUENCE [LARGE SCALE GENOMIC DNA]</scope>
    <source>
        <strain evidence="2">Daus_M_001</strain>
        <tissue evidence="2">Leg muscle</tissue>
    </source>
</reference>
<feature type="compositionally biased region" description="Low complexity" evidence="1">
    <location>
        <begin position="30"/>
        <end position="43"/>
    </location>
</feature>
<feature type="region of interest" description="Disordered" evidence="1">
    <location>
        <begin position="1"/>
        <end position="48"/>
    </location>
</feature>
<dbReference type="Proteomes" id="UP001159363">
    <property type="component" value="Chromosome 1"/>
</dbReference>
<protein>
    <submittedName>
        <fullName evidence="2">Uncharacterized protein</fullName>
    </submittedName>
</protein>
<proteinExistence type="predicted"/>
<dbReference type="EMBL" id="JARBHB010000001">
    <property type="protein sequence ID" value="KAJ8898182.1"/>
    <property type="molecule type" value="Genomic_DNA"/>
</dbReference>
<gene>
    <name evidence="2" type="ORF">PR048_003542</name>
</gene>
<name>A0ABQ9INC7_9NEOP</name>
<keyword evidence="3" id="KW-1185">Reference proteome</keyword>
<comment type="caution">
    <text evidence="2">The sequence shown here is derived from an EMBL/GenBank/DDBJ whole genome shotgun (WGS) entry which is preliminary data.</text>
</comment>
<feature type="region of interest" description="Disordered" evidence="1">
    <location>
        <begin position="616"/>
        <end position="672"/>
    </location>
</feature>
<organism evidence="2 3">
    <name type="scientific">Dryococelus australis</name>
    <dbReference type="NCBI Taxonomy" id="614101"/>
    <lineage>
        <taxon>Eukaryota</taxon>
        <taxon>Metazoa</taxon>
        <taxon>Ecdysozoa</taxon>
        <taxon>Arthropoda</taxon>
        <taxon>Hexapoda</taxon>
        <taxon>Insecta</taxon>
        <taxon>Pterygota</taxon>
        <taxon>Neoptera</taxon>
        <taxon>Polyneoptera</taxon>
        <taxon>Phasmatodea</taxon>
        <taxon>Verophasmatodea</taxon>
        <taxon>Anareolatae</taxon>
        <taxon>Phasmatidae</taxon>
        <taxon>Eurycanthinae</taxon>
        <taxon>Dryococelus</taxon>
    </lineage>
</organism>
<evidence type="ECO:0000313" key="2">
    <source>
        <dbReference type="EMBL" id="KAJ8898182.1"/>
    </source>
</evidence>
<sequence>MEGEQGSPVSCEEKHDREKFTRVSQPGLVSPAATAPAPSAAQSDDNRRLSEAEFARSLLKLHWNVLKSAGPTSSRMSPIVDEFHFGPMLCLDSLQTRLWPPSRLLYGRVVHNGAMINIVNSDVAAPSVTIPTCEKPGNDPAGNRTRFTQRYDGNTARHARRSDEVLGVRVSVARIAPSFLGLGRTTDKDCSFSLANSPLKITGDRCSRCLRPPRVADTPGRRRFQLGVGGVKVAGRCPLLLHQPDLTMIQLAGLCRTIQLPRAAHADPTPELAACLSPRRTTWLVSQSQQSSSLTCGSWLEWNVWQGSREQATRERKKHASSSGLCCLSAEQIRLGGDCFPRLRKLNGRKGEETHSFGGAPPQAMRRSDVTRQVSPHIIGAKVSSYSVKGRSGHAATLVVGVRESVPHRTSKSTVIGHQLRRAINHANVTDGTAASLYEKGHRIDRSYGWHVFAALKRSVCVLGPFSSLFLRAPFIYLLSALLNIELVLSVIFFLAAIDWLLQLNAFESYAQGELLNQMLSDSYVKQEVCREPLISERVKPLAFLRASPTPDSGLVVRLLAFHQGKPGQEERGSDTGDTNTHGKRLIAPTRKAHSVSVLTLSPLAFALSCAMSRQVSGPLKDGRPVSSRRGVFIARPRPRRSARTDSDNDDAGRRPAPNTRSTFHIADPGRRARAQLDDGRCTSCSECMHQARAAGVVVRTGERLRTKAPLHLPLSLSSPSFHVWAVHGQSSAFENPARDLLLFPDFVSLCREPGLFIRAGKKEIPEKIRRTAASPGMIRMRENLGTRLLAVFLRPPPP</sequence>
<evidence type="ECO:0000256" key="1">
    <source>
        <dbReference type="SAM" id="MobiDB-lite"/>
    </source>
</evidence>
<evidence type="ECO:0000313" key="3">
    <source>
        <dbReference type="Proteomes" id="UP001159363"/>
    </source>
</evidence>
<feature type="compositionally biased region" description="Basic and acidic residues" evidence="1">
    <location>
        <begin position="643"/>
        <end position="654"/>
    </location>
</feature>
<feature type="compositionally biased region" description="Basic and acidic residues" evidence="1">
    <location>
        <begin position="11"/>
        <end position="21"/>
    </location>
</feature>